<evidence type="ECO:0000256" key="1">
    <source>
        <dbReference type="ARBA" id="ARBA00000077"/>
    </source>
</evidence>
<dbReference type="InterPro" id="IPR036397">
    <property type="entry name" value="RNaseH_sf"/>
</dbReference>
<dbReference type="Pfam" id="PF00075">
    <property type="entry name" value="RNase_H"/>
    <property type="match status" value="1"/>
</dbReference>
<dbReference type="SUPFAM" id="SSF53098">
    <property type="entry name" value="Ribonuclease H-like"/>
    <property type="match status" value="1"/>
</dbReference>
<feature type="binding site" evidence="10">
    <location>
        <position position="15"/>
    </location>
    <ligand>
        <name>Mg(2+)</name>
        <dbReference type="ChEBI" id="CHEBI:18420"/>
        <label>1</label>
    </ligand>
</feature>
<comment type="catalytic activity">
    <reaction evidence="1 10">
        <text>Endonucleolytic cleavage to 5'-phosphomonoester.</text>
        <dbReference type="EC" id="3.1.26.4"/>
    </reaction>
</comment>
<accession>A0A1D9GJT6</accession>
<dbReference type="GO" id="GO:0043137">
    <property type="term" value="P:DNA replication, removal of RNA primer"/>
    <property type="evidence" value="ECO:0007669"/>
    <property type="project" value="TreeGrafter"/>
</dbReference>
<dbReference type="AlphaFoldDB" id="A0A1D9GJT6"/>
<dbReference type="EC" id="3.1.26.4" evidence="4 10"/>
<keyword evidence="13" id="KW-1185">Reference proteome</keyword>
<comment type="function">
    <text evidence="10">Endonuclease that specifically degrades the RNA of RNA-DNA hybrids.</text>
</comment>
<name>A0A1D9GJT6_9GAMM</name>
<evidence type="ECO:0000313" key="13">
    <source>
        <dbReference type="Proteomes" id="UP000177445"/>
    </source>
</evidence>
<dbReference type="InterPro" id="IPR022892">
    <property type="entry name" value="RNaseHI"/>
</dbReference>
<dbReference type="KEGG" id="msq:BKP64_06390"/>
<evidence type="ECO:0000313" key="12">
    <source>
        <dbReference type="EMBL" id="AOY87831.1"/>
    </source>
</evidence>
<evidence type="ECO:0000256" key="4">
    <source>
        <dbReference type="ARBA" id="ARBA00012180"/>
    </source>
</evidence>
<feature type="binding site" evidence="10">
    <location>
        <position position="143"/>
    </location>
    <ligand>
        <name>Mg(2+)</name>
        <dbReference type="ChEBI" id="CHEBI:18420"/>
        <label>2</label>
    </ligand>
</feature>
<dbReference type="CDD" id="cd09278">
    <property type="entry name" value="RNase_HI_prokaryote_like"/>
    <property type="match status" value="1"/>
</dbReference>
<dbReference type="PROSITE" id="PS50879">
    <property type="entry name" value="RNASE_H_1"/>
    <property type="match status" value="1"/>
</dbReference>
<dbReference type="EMBL" id="CP017715">
    <property type="protein sequence ID" value="AOY87831.1"/>
    <property type="molecule type" value="Genomic_DNA"/>
</dbReference>
<evidence type="ECO:0000256" key="5">
    <source>
        <dbReference type="ARBA" id="ARBA00022722"/>
    </source>
</evidence>
<dbReference type="PANTHER" id="PTHR10642:SF26">
    <property type="entry name" value="RIBONUCLEASE H1"/>
    <property type="match status" value="1"/>
</dbReference>
<gene>
    <name evidence="10" type="primary">rnhA</name>
    <name evidence="12" type="ORF">BKP64_06390</name>
</gene>
<comment type="similarity">
    <text evidence="2 10">Belongs to the RNase H family.</text>
</comment>
<feature type="binding site" evidence="10">
    <location>
        <position position="79"/>
    </location>
    <ligand>
        <name>Mg(2+)</name>
        <dbReference type="ChEBI" id="CHEBI:18420"/>
        <label>1</label>
    </ligand>
</feature>
<sequence>MTTTKARDFIRISTDGSCIGNPGPGAWAFVVVDEKESETLEVQSSRYASTTNQRMELSAVIAALEAFQDTDRPILVESDSQYVVKGITEWVPSWKARNWKTAARKPVKNADLWQQLDTLASDRDITWQWVKGHDGNANNERADFLAYSMASSEEVRCGS</sequence>
<dbReference type="InterPro" id="IPR050092">
    <property type="entry name" value="RNase_H"/>
</dbReference>
<dbReference type="InterPro" id="IPR012337">
    <property type="entry name" value="RNaseH-like_sf"/>
</dbReference>
<dbReference type="GO" id="GO:0000287">
    <property type="term" value="F:magnesium ion binding"/>
    <property type="evidence" value="ECO:0007669"/>
    <property type="project" value="UniProtKB-UniRule"/>
</dbReference>
<reference evidence="12 13" key="1">
    <citation type="submission" date="2016-10" db="EMBL/GenBank/DDBJ databases">
        <title>Marinobacter salinus sp. nov., a moderately halophilic bacterium isolated from a tidal flat environment.</title>
        <authorList>
            <person name="Park S.-J."/>
        </authorList>
    </citation>
    <scope>NUCLEOTIDE SEQUENCE [LARGE SCALE GENOMIC DNA]</scope>
    <source>
        <strain evidence="12 13">Hb8</strain>
    </source>
</reference>
<keyword evidence="5 10" id="KW-0540">Nuclease</keyword>
<keyword evidence="9 10" id="KW-0460">Magnesium</keyword>
<evidence type="ECO:0000256" key="6">
    <source>
        <dbReference type="ARBA" id="ARBA00022723"/>
    </source>
</evidence>
<evidence type="ECO:0000256" key="10">
    <source>
        <dbReference type="HAMAP-Rule" id="MF_00042"/>
    </source>
</evidence>
<dbReference type="GO" id="GO:0003676">
    <property type="term" value="F:nucleic acid binding"/>
    <property type="evidence" value="ECO:0007669"/>
    <property type="project" value="InterPro"/>
</dbReference>
<dbReference type="GO" id="GO:0004523">
    <property type="term" value="F:RNA-DNA hybrid ribonuclease activity"/>
    <property type="evidence" value="ECO:0007669"/>
    <property type="project" value="UniProtKB-UniRule"/>
</dbReference>
<feature type="domain" description="RNase H type-1" evidence="11">
    <location>
        <begin position="6"/>
        <end position="151"/>
    </location>
</feature>
<evidence type="ECO:0000256" key="2">
    <source>
        <dbReference type="ARBA" id="ARBA00005300"/>
    </source>
</evidence>
<organism evidence="12 13">
    <name type="scientific">Marinobacter salinus</name>
    <dbReference type="NCBI Taxonomy" id="1874317"/>
    <lineage>
        <taxon>Bacteria</taxon>
        <taxon>Pseudomonadati</taxon>
        <taxon>Pseudomonadota</taxon>
        <taxon>Gammaproteobacteria</taxon>
        <taxon>Pseudomonadales</taxon>
        <taxon>Marinobacteraceae</taxon>
        <taxon>Marinobacter</taxon>
    </lineage>
</organism>
<keyword evidence="10" id="KW-0963">Cytoplasm</keyword>
<evidence type="ECO:0000256" key="9">
    <source>
        <dbReference type="ARBA" id="ARBA00022842"/>
    </source>
</evidence>
<dbReference type="PANTHER" id="PTHR10642">
    <property type="entry name" value="RIBONUCLEASE H1"/>
    <property type="match status" value="1"/>
</dbReference>
<dbReference type="NCBIfam" id="NF001236">
    <property type="entry name" value="PRK00203.1"/>
    <property type="match status" value="1"/>
</dbReference>
<dbReference type="InterPro" id="IPR002156">
    <property type="entry name" value="RNaseH_domain"/>
</dbReference>
<comment type="subunit">
    <text evidence="3 10">Monomer.</text>
</comment>
<keyword evidence="8 10" id="KW-0378">Hydrolase</keyword>
<protein>
    <recommendedName>
        <fullName evidence="4 10">Ribonuclease H</fullName>
        <shortName evidence="10">RNase H</shortName>
        <ecNumber evidence="4 10">3.1.26.4</ecNumber>
    </recommendedName>
</protein>
<evidence type="ECO:0000256" key="7">
    <source>
        <dbReference type="ARBA" id="ARBA00022759"/>
    </source>
</evidence>
<evidence type="ECO:0000256" key="8">
    <source>
        <dbReference type="ARBA" id="ARBA00022801"/>
    </source>
</evidence>
<dbReference type="Gene3D" id="3.30.420.10">
    <property type="entry name" value="Ribonuclease H-like superfamily/Ribonuclease H"/>
    <property type="match status" value="1"/>
</dbReference>
<comment type="cofactor">
    <cofactor evidence="10">
        <name>Mg(2+)</name>
        <dbReference type="ChEBI" id="CHEBI:18420"/>
    </cofactor>
    <text evidence="10">Binds 1 Mg(2+) ion per subunit. May bind a second metal ion at a regulatory site, or after substrate binding.</text>
</comment>
<dbReference type="RefSeq" id="WP_070967491.1">
    <property type="nucleotide sequence ID" value="NZ_CP017715.1"/>
</dbReference>
<proteinExistence type="inferred from homology"/>
<keyword evidence="7 10" id="KW-0255">Endonuclease</keyword>
<keyword evidence="6 10" id="KW-0479">Metal-binding</keyword>
<feature type="binding site" evidence="10">
    <location>
        <position position="56"/>
    </location>
    <ligand>
        <name>Mg(2+)</name>
        <dbReference type="ChEBI" id="CHEBI:18420"/>
        <label>1</label>
    </ligand>
</feature>
<feature type="binding site" evidence="10">
    <location>
        <position position="15"/>
    </location>
    <ligand>
        <name>Mg(2+)</name>
        <dbReference type="ChEBI" id="CHEBI:18420"/>
        <label>2</label>
    </ligand>
</feature>
<evidence type="ECO:0000256" key="3">
    <source>
        <dbReference type="ARBA" id="ARBA00011245"/>
    </source>
</evidence>
<dbReference type="STRING" id="1874317.BKP64_06390"/>
<dbReference type="HAMAP" id="MF_00042">
    <property type="entry name" value="RNase_H"/>
    <property type="match status" value="1"/>
</dbReference>
<dbReference type="GO" id="GO:0005737">
    <property type="term" value="C:cytoplasm"/>
    <property type="evidence" value="ECO:0007669"/>
    <property type="project" value="UniProtKB-SubCell"/>
</dbReference>
<dbReference type="Proteomes" id="UP000177445">
    <property type="component" value="Chromosome"/>
</dbReference>
<comment type="subcellular location">
    <subcellularLocation>
        <location evidence="10">Cytoplasm</location>
    </subcellularLocation>
</comment>
<dbReference type="OrthoDB" id="7845843at2"/>
<evidence type="ECO:0000259" key="11">
    <source>
        <dbReference type="PROSITE" id="PS50879"/>
    </source>
</evidence>